<evidence type="ECO:0000313" key="5">
    <source>
        <dbReference type="EMBL" id="BCS89758.1"/>
    </source>
</evidence>
<comment type="similarity">
    <text evidence="4">Belongs to the class-III pyridoxal-phosphate-dependent aminotransferase family.</text>
</comment>
<dbReference type="InterPro" id="IPR015422">
    <property type="entry name" value="PyrdxlP-dep_Trfase_small"/>
</dbReference>
<evidence type="ECO:0000256" key="1">
    <source>
        <dbReference type="ARBA" id="ARBA00001933"/>
    </source>
</evidence>
<proteinExistence type="inferred from homology"/>
<keyword evidence="2 5" id="KW-0032">Aminotransferase</keyword>
<evidence type="ECO:0000313" key="6">
    <source>
        <dbReference type="Proteomes" id="UP001053296"/>
    </source>
</evidence>
<keyword evidence="5" id="KW-0067">ATP-binding</keyword>
<evidence type="ECO:0000256" key="2">
    <source>
        <dbReference type="ARBA" id="ARBA00022576"/>
    </source>
</evidence>
<dbReference type="EMBL" id="AP024485">
    <property type="protein sequence ID" value="BCS89758.1"/>
    <property type="molecule type" value="Genomic_DNA"/>
</dbReference>
<dbReference type="GO" id="GO:0005524">
    <property type="term" value="F:ATP binding"/>
    <property type="evidence" value="ECO:0007669"/>
    <property type="project" value="UniProtKB-KW"/>
</dbReference>
<accession>A0ABN6EY55</accession>
<dbReference type="Proteomes" id="UP001053296">
    <property type="component" value="Chromosome"/>
</dbReference>
<dbReference type="Gene3D" id="3.90.1150.10">
    <property type="entry name" value="Aspartate Aminotransferase, domain 1"/>
    <property type="match status" value="1"/>
</dbReference>
<dbReference type="Pfam" id="PF00202">
    <property type="entry name" value="Aminotran_3"/>
    <property type="match status" value="1"/>
</dbReference>
<keyword evidence="2 5" id="KW-0808">Transferase</keyword>
<dbReference type="GO" id="GO:0008483">
    <property type="term" value="F:transaminase activity"/>
    <property type="evidence" value="ECO:0007669"/>
    <property type="project" value="UniProtKB-KW"/>
</dbReference>
<dbReference type="PROSITE" id="PS00600">
    <property type="entry name" value="AA_TRANSFER_CLASS_3"/>
    <property type="match status" value="1"/>
</dbReference>
<evidence type="ECO:0000256" key="4">
    <source>
        <dbReference type="RuleBase" id="RU003560"/>
    </source>
</evidence>
<dbReference type="Gene3D" id="3.40.640.10">
    <property type="entry name" value="Type I PLP-dependent aspartate aminotransferase-like (Major domain)"/>
    <property type="match status" value="1"/>
</dbReference>
<sequence length="451" mass="49351">MTRDIKKAFQEATDFVDIIKQPVGEVSLDDRKAIATETVENFRDYINKGFLEYRKSVTEAGSFAVTEWTGQGSILVDALEREYIDILGGFGLYSYGIRHPKIVEAVKAQLDRSPQYSQEMLDPLRAKLARVIAHLTPGDIQYGFFANSGTEAVEGAMKLAKFYTGKKGFISMLKGFHGKTLGSLSLMGKNDYRAPLLPLLEGVRHVPFGDADAVEQELKNALAVGDDIAGVVAEPIQGEAGAIVPPDDYWPRLREICDKYGVLLIADEVQTGFGRTGEIFGVDHWDVTPDIMCFGKALGGGVVPMSGFFSTPKIWEVMEPNPFMHTTTTGGNPLACASALAALTVMHEEDLPRQAKEKGEYVKKRLNEMADTYPGIFDTISGRGLLIGMQFVSDEIGYAVASGLFARGVITAGTLTNAKCIRFEPALNIPYELLDEALNKMEDVIKTLPKN</sequence>
<dbReference type="PIRSF" id="PIRSF000521">
    <property type="entry name" value="Transaminase_4ab_Lys_Orn"/>
    <property type="match status" value="1"/>
</dbReference>
<dbReference type="CDD" id="cd00610">
    <property type="entry name" value="OAT_like"/>
    <property type="match status" value="1"/>
</dbReference>
<dbReference type="PANTHER" id="PTHR11986:SF112">
    <property type="entry name" value="PUTRESCINE AMINOTRANSFERASE"/>
    <property type="match status" value="1"/>
</dbReference>
<dbReference type="InterPro" id="IPR015421">
    <property type="entry name" value="PyrdxlP-dep_Trfase_major"/>
</dbReference>
<dbReference type="NCBIfam" id="NF008570">
    <property type="entry name" value="PRK11522.1"/>
    <property type="match status" value="1"/>
</dbReference>
<keyword evidence="5" id="KW-0547">Nucleotide-binding</keyword>
<dbReference type="PANTHER" id="PTHR11986">
    <property type="entry name" value="AMINOTRANSFERASE CLASS III"/>
    <property type="match status" value="1"/>
</dbReference>
<protein>
    <submittedName>
        <fullName evidence="5">Putrescine aminotransferase</fullName>
    </submittedName>
</protein>
<keyword evidence="6" id="KW-1185">Reference proteome</keyword>
<dbReference type="SUPFAM" id="SSF53383">
    <property type="entry name" value="PLP-dependent transferases"/>
    <property type="match status" value="1"/>
</dbReference>
<keyword evidence="3 4" id="KW-0663">Pyridoxal phosphate</keyword>
<reference evidence="5" key="1">
    <citation type="journal article" date="2022" name="Arch. Microbiol.">
        <title>Pseudodesulfovibrio sediminis sp. nov., a mesophilic and neutrophilic sulfate-reducing bacterium isolated from sediment of a brackish lake.</title>
        <authorList>
            <person name="Takahashi A."/>
            <person name="Kojima H."/>
            <person name="Watanabe M."/>
            <person name="Fukui M."/>
        </authorList>
    </citation>
    <scope>NUCLEOTIDE SEQUENCE</scope>
    <source>
        <strain evidence="5">SF6</strain>
    </source>
</reference>
<evidence type="ECO:0000256" key="3">
    <source>
        <dbReference type="ARBA" id="ARBA00022898"/>
    </source>
</evidence>
<name>A0ABN6EY55_9BACT</name>
<dbReference type="RefSeq" id="WP_229591717.1">
    <property type="nucleotide sequence ID" value="NZ_AP024485.1"/>
</dbReference>
<organism evidence="5 6">
    <name type="scientific">Pseudodesulfovibrio sediminis</name>
    <dbReference type="NCBI Taxonomy" id="2810563"/>
    <lineage>
        <taxon>Bacteria</taxon>
        <taxon>Pseudomonadati</taxon>
        <taxon>Thermodesulfobacteriota</taxon>
        <taxon>Desulfovibrionia</taxon>
        <taxon>Desulfovibrionales</taxon>
        <taxon>Desulfovibrionaceae</taxon>
    </lineage>
</organism>
<dbReference type="InterPro" id="IPR049704">
    <property type="entry name" value="Aminotrans_3_PPA_site"/>
</dbReference>
<dbReference type="InterPro" id="IPR015424">
    <property type="entry name" value="PyrdxlP-dep_Trfase"/>
</dbReference>
<dbReference type="InterPro" id="IPR050103">
    <property type="entry name" value="Class-III_PLP-dep_AT"/>
</dbReference>
<gene>
    <name evidence="5" type="primary">patA_2</name>
    <name evidence="5" type="ORF">PSDVSF_30000</name>
</gene>
<comment type="cofactor">
    <cofactor evidence="1">
        <name>pyridoxal 5'-phosphate</name>
        <dbReference type="ChEBI" id="CHEBI:597326"/>
    </cofactor>
</comment>
<dbReference type="InterPro" id="IPR005814">
    <property type="entry name" value="Aminotrans_3"/>
</dbReference>